<evidence type="ECO:0000313" key="3">
    <source>
        <dbReference type="EMBL" id="KAL0343877.1"/>
    </source>
</evidence>
<comment type="caution">
    <text evidence="3">The sequence shown here is derived from an EMBL/GenBank/DDBJ whole genome shotgun (WGS) entry which is preliminary data.</text>
</comment>
<feature type="repeat" description="PPR" evidence="2">
    <location>
        <begin position="97"/>
        <end position="133"/>
    </location>
</feature>
<dbReference type="Pfam" id="PF13041">
    <property type="entry name" value="PPR_2"/>
    <property type="match status" value="1"/>
</dbReference>
<dbReference type="PANTHER" id="PTHR47926">
    <property type="entry name" value="PENTATRICOPEPTIDE REPEAT-CONTAINING PROTEIN"/>
    <property type="match status" value="1"/>
</dbReference>
<dbReference type="EMBL" id="JACGWK010000007">
    <property type="protein sequence ID" value="KAL0343877.1"/>
    <property type="molecule type" value="Genomic_DNA"/>
</dbReference>
<dbReference type="InterPro" id="IPR002885">
    <property type="entry name" value="PPR_rpt"/>
</dbReference>
<dbReference type="PANTHER" id="PTHR47926:SF347">
    <property type="entry name" value="PENTATRICOPEPTIDE REPEAT-CONTAINING PROTEIN"/>
    <property type="match status" value="1"/>
</dbReference>
<dbReference type="GO" id="GO:0009451">
    <property type="term" value="P:RNA modification"/>
    <property type="evidence" value="ECO:0007669"/>
    <property type="project" value="InterPro"/>
</dbReference>
<feature type="repeat" description="PPR" evidence="2">
    <location>
        <begin position="200"/>
        <end position="234"/>
    </location>
</feature>
<sequence>MVRFWLPALSEIHPPKPFNYNSNSETLQRCLSLLSSVSLPNQLLQIHGQLIVSGHHRNSYITNKIVQFCTSDSLRKKHSIDLINHGRYAVKLSGNLEPFSWNNVIRAYATSPFDSQREALSVFLDMRRLGVGPNEHTFPFLFKACASFLGLNEGRQIHGDVVKHGFLSNVYVQNTLIHLYGSCKKVLDSYKVFDEMTYRTVVSWNSIISANVECSWFYDSVELFVKMRDSGFEPDETTMVIVLSACAELGNLSLGKWIHSQVVEKGMVANCQLGTALVDMYGKCGAVNYANLVFNRMVYRNVWTWSAMILGFAQHGSARYALDLFKEMRNYSIKPNHVTFLGVLCACSHAGLVEDGQRYFEQMEQVHGIKPMMVHFGAMVDILGRAGRLQEAYDFVTNMPIEADGIVWRALLSACSIHDVNDYTRVGEKVRQRLIELEPKRSGNFVMLANNYSELGLWEKAADLRSRMRERGLKKVAGESCLEIGGSIFRFFSGDSSSIPCADIFLLLNTLNLHAKMIKYG</sequence>
<dbReference type="FunFam" id="1.25.40.10:FF:000427">
    <property type="entry name" value="Pentatricopeptide repeat-containing protein chloroplastic"/>
    <property type="match status" value="1"/>
</dbReference>
<proteinExistence type="predicted"/>
<gene>
    <name evidence="3" type="ORF">Sangu_1275100</name>
</gene>
<dbReference type="GO" id="GO:0003723">
    <property type="term" value="F:RNA binding"/>
    <property type="evidence" value="ECO:0007669"/>
    <property type="project" value="InterPro"/>
</dbReference>
<accession>A0AAW2NIP0</accession>
<evidence type="ECO:0000256" key="1">
    <source>
        <dbReference type="ARBA" id="ARBA00022737"/>
    </source>
</evidence>
<dbReference type="Pfam" id="PF01535">
    <property type="entry name" value="PPR"/>
    <property type="match status" value="3"/>
</dbReference>
<reference evidence="3" key="1">
    <citation type="submission" date="2020-06" db="EMBL/GenBank/DDBJ databases">
        <authorList>
            <person name="Li T."/>
            <person name="Hu X."/>
            <person name="Zhang T."/>
            <person name="Song X."/>
            <person name="Zhang H."/>
            <person name="Dai N."/>
            <person name="Sheng W."/>
            <person name="Hou X."/>
            <person name="Wei L."/>
        </authorList>
    </citation>
    <scope>NUCLEOTIDE SEQUENCE</scope>
    <source>
        <strain evidence="3">G01</strain>
        <tissue evidence="3">Leaf</tissue>
    </source>
</reference>
<dbReference type="Pfam" id="PF20431">
    <property type="entry name" value="E_motif"/>
    <property type="match status" value="1"/>
</dbReference>
<organism evidence="3">
    <name type="scientific">Sesamum angustifolium</name>
    <dbReference type="NCBI Taxonomy" id="2727405"/>
    <lineage>
        <taxon>Eukaryota</taxon>
        <taxon>Viridiplantae</taxon>
        <taxon>Streptophyta</taxon>
        <taxon>Embryophyta</taxon>
        <taxon>Tracheophyta</taxon>
        <taxon>Spermatophyta</taxon>
        <taxon>Magnoliopsida</taxon>
        <taxon>eudicotyledons</taxon>
        <taxon>Gunneridae</taxon>
        <taxon>Pentapetalae</taxon>
        <taxon>asterids</taxon>
        <taxon>lamiids</taxon>
        <taxon>Lamiales</taxon>
        <taxon>Pedaliaceae</taxon>
        <taxon>Sesamum</taxon>
    </lineage>
</organism>
<dbReference type="InterPro" id="IPR046960">
    <property type="entry name" value="PPR_At4g14850-like_plant"/>
</dbReference>
<evidence type="ECO:0000256" key="2">
    <source>
        <dbReference type="PROSITE-ProRule" id="PRU00708"/>
    </source>
</evidence>
<dbReference type="FunFam" id="1.25.40.10:FF:001093">
    <property type="entry name" value="Pentatricopeptide repeat-containing protein At2g34400"/>
    <property type="match status" value="1"/>
</dbReference>
<name>A0AAW2NIP0_9LAMI</name>
<dbReference type="AlphaFoldDB" id="A0AAW2NIP0"/>
<feature type="repeat" description="PPR" evidence="2">
    <location>
        <begin position="301"/>
        <end position="335"/>
    </location>
</feature>
<protein>
    <submittedName>
        <fullName evidence="3">Pentatricopeptide repeat-containing protein</fullName>
    </submittedName>
</protein>
<dbReference type="PROSITE" id="PS51375">
    <property type="entry name" value="PPR"/>
    <property type="match status" value="3"/>
</dbReference>
<dbReference type="InterPro" id="IPR011990">
    <property type="entry name" value="TPR-like_helical_dom_sf"/>
</dbReference>
<reference evidence="3" key="2">
    <citation type="journal article" date="2024" name="Plant">
        <title>Genomic evolution and insights into agronomic trait innovations of Sesamum species.</title>
        <authorList>
            <person name="Miao H."/>
            <person name="Wang L."/>
            <person name="Qu L."/>
            <person name="Liu H."/>
            <person name="Sun Y."/>
            <person name="Le M."/>
            <person name="Wang Q."/>
            <person name="Wei S."/>
            <person name="Zheng Y."/>
            <person name="Lin W."/>
            <person name="Duan Y."/>
            <person name="Cao H."/>
            <person name="Xiong S."/>
            <person name="Wang X."/>
            <person name="Wei L."/>
            <person name="Li C."/>
            <person name="Ma Q."/>
            <person name="Ju M."/>
            <person name="Zhao R."/>
            <person name="Li G."/>
            <person name="Mu C."/>
            <person name="Tian Q."/>
            <person name="Mei H."/>
            <person name="Zhang T."/>
            <person name="Gao T."/>
            <person name="Zhang H."/>
        </authorList>
    </citation>
    <scope>NUCLEOTIDE SEQUENCE</scope>
    <source>
        <strain evidence="3">G01</strain>
    </source>
</reference>
<dbReference type="Gene3D" id="1.25.40.10">
    <property type="entry name" value="Tetratricopeptide repeat domain"/>
    <property type="match status" value="4"/>
</dbReference>
<dbReference type="InterPro" id="IPR046848">
    <property type="entry name" value="E_motif"/>
</dbReference>
<keyword evidence="1" id="KW-0677">Repeat</keyword>
<dbReference type="NCBIfam" id="TIGR00756">
    <property type="entry name" value="PPR"/>
    <property type="match status" value="2"/>
</dbReference>